<dbReference type="Pfam" id="PF13385">
    <property type="entry name" value="Laminin_G_3"/>
    <property type="match status" value="1"/>
</dbReference>
<evidence type="ECO:0000313" key="2">
    <source>
        <dbReference type="EMBL" id="GAG25940.1"/>
    </source>
</evidence>
<evidence type="ECO:0000259" key="1">
    <source>
        <dbReference type="Pfam" id="PF10102"/>
    </source>
</evidence>
<comment type="caution">
    <text evidence="2">The sequence shown here is derived from an EMBL/GenBank/DDBJ whole genome shotgun (WGS) entry which is preliminary data.</text>
</comment>
<sequence length="259" mass="28359">AAEDTLLEYHFEQFNHTTDDMVAWIHVTDSFTSGADLEIYMYYGNGGASDAQDEPATYPANYTAVYHLEEPSGTEGADSTENYDLTHNNTPTLGVAGKIHLGIGYTKASEESSTNGTLLDGGITQASMTMWVMQTDTWDSDSTPGEAILHKQNTAADRDFISTQWRTNGKIILRCIDGSDRQVDIETAKVSWTGGVWYHLTFVFDATNNFTKIYVNGSITDGGTTSTTLYAMAAGTYGNFQLGSYVEAAMYSNTRLDEV</sequence>
<dbReference type="AlphaFoldDB" id="X0W5V1"/>
<name>X0W5V1_9ZZZZ</name>
<feature type="non-terminal residue" evidence="2">
    <location>
        <position position="1"/>
    </location>
</feature>
<proteinExistence type="predicted"/>
<accession>X0W5V1</accession>
<feature type="domain" description="DUF2341" evidence="1">
    <location>
        <begin position="3"/>
        <end position="74"/>
    </location>
</feature>
<dbReference type="InterPro" id="IPR018765">
    <property type="entry name" value="DUF2341"/>
</dbReference>
<protein>
    <recommendedName>
        <fullName evidence="1">DUF2341 domain-containing protein</fullName>
    </recommendedName>
</protein>
<feature type="non-terminal residue" evidence="2">
    <location>
        <position position="259"/>
    </location>
</feature>
<organism evidence="2">
    <name type="scientific">marine sediment metagenome</name>
    <dbReference type="NCBI Taxonomy" id="412755"/>
    <lineage>
        <taxon>unclassified sequences</taxon>
        <taxon>metagenomes</taxon>
        <taxon>ecological metagenomes</taxon>
    </lineage>
</organism>
<dbReference type="Gene3D" id="2.60.120.200">
    <property type="match status" value="1"/>
</dbReference>
<reference evidence="2" key="1">
    <citation type="journal article" date="2014" name="Front. Microbiol.">
        <title>High frequency of phylogenetically diverse reductive dehalogenase-homologous genes in deep subseafloor sedimentary metagenomes.</title>
        <authorList>
            <person name="Kawai M."/>
            <person name="Futagami T."/>
            <person name="Toyoda A."/>
            <person name="Takaki Y."/>
            <person name="Nishi S."/>
            <person name="Hori S."/>
            <person name="Arai W."/>
            <person name="Tsubouchi T."/>
            <person name="Morono Y."/>
            <person name="Uchiyama I."/>
            <person name="Ito T."/>
            <person name="Fujiyama A."/>
            <person name="Inagaki F."/>
            <person name="Takami H."/>
        </authorList>
    </citation>
    <scope>NUCLEOTIDE SEQUENCE</scope>
    <source>
        <strain evidence="2">Expedition CK06-06</strain>
    </source>
</reference>
<dbReference type="Pfam" id="PF10102">
    <property type="entry name" value="DUF2341"/>
    <property type="match status" value="1"/>
</dbReference>
<dbReference type="EMBL" id="BARS01034771">
    <property type="protein sequence ID" value="GAG25940.1"/>
    <property type="molecule type" value="Genomic_DNA"/>
</dbReference>
<dbReference type="SUPFAM" id="SSF49899">
    <property type="entry name" value="Concanavalin A-like lectins/glucanases"/>
    <property type="match status" value="1"/>
</dbReference>
<dbReference type="InterPro" id="IPR013320">
    <property type="entry name" value="ConA-like_dom_sf"/>
</dbReference>
<gene>
    <name evidence="2" type="ORF">S01H1_53678</name>
</gene>